<feature type="transmembrane region" description="Helical" evidence="7">
    <location>
        <begin position="266"/>
        <end position="291"/>
    </location>
</feature>
<evidence type="ECO:0000256" key="1">
    <source>
        <dbReference type="ARBA" id="ARBA00004141"/>
    </source>
</evidence>
<dbReference type="InterPro" id="IPR001594">
    <property type="entry name" value="Palmitoyltrfase_DHHC"/>
</dbReference>
<name>A0A0M0JA21_9EUKA</name>
<protein>
    <recommendedName>
        <fullName evidence="7">Palmitoyltransferase</fullName>
        <ecNumber evidence="7">2.3.1.225</ecNumber>
    </recommendedName>
</protein>
<dbReference type="PANTHER" id="PTHR22883">
    <property type="entry name" value="ZINC FINGER DHHC DOMAIN CONTAINING PROTEIN"/>
    <property type="match status" value="1"/>
</dbReference>
<comment type="catalytic activity">
    <reaction evidence="7">
        <text>L-cysteinyl-[protein] + hexadecanoyl-CoA = S-hexadecanoyl-L-cysteinyl-[protein] + CoA</text>
        <dbReference type="Rhea" id="RHEA:36683"/>
        <dbReference type="Rhea" id="RHEA-COMP:10131"/>
        <dbReference type="Rhea" id="RHEA-COMP:11032"/>
        <dbReference type="ChEBI" id="CHEBI:29950"/>
        <dbReference type="ChEBI" id="CHEBI:57287"/>
        <dbReference type="ChEBI" id="CHEBI:57379"/>
        <dbReference type="ChEBI" id="CHEBI:74151"/>
        <dbReference type="EC" id="2.3.1.225"/>
    </reaction>
</comment>
<evidence type="ECO:0000256" key="4">
    <source>
        <dbReference type="ARBA" id="ARBA00022989"/>
    </source>
</evidence>
<keyword evidence="5 7" id="KW-0472">Membrane</keyword>
<keyword evidence="2 7" id="KW-0808">Transferase</keyword>
<keyword evidence="11" id="KW-1185">Reference proteome</keyword>
<accession>A0A0M0JA21</accession>
<dbReference type="AlphaFoldDB" id="A0A0M0JA21"/>
<evidence type="ECO:0000256" key="3">
    <source>
        <dbReference type="ARBA" id="ARBA00022692"/>
    </source>
</evidence>
<comment type="caution">
    <text evidence="10">The sequence shown here is derived from an EMBL/GenBank/DDBJ whole genome shotgun (WGS) entry which is preliminary data.</text>
</comment>
<dbReference type="GO" id="GO:0005783">
    <property type="term" value="C:endoplasmic reticulum"/>
    <property type="evidence" value="ECO:0007669"/>
    <property type="project" value="TreeGrafter"/>
</dbReference>
<evidence type="ECO:0000256" key="5">
    <source>
        <dbReference type="ARBA" id="ARBA00023136"/>
    </source>
</evidence>
<comment type="subcellular location">
    <subcellularLocation>
        <location evidence="1">Membrane</location>
        <topology evidence="1">Multi-pass membrane protein</topology>
    </subcellularLocation>
</comment>
<dbReference type="Pfam" id="PF01529">
    <property type="entry name" value="DHHC"/>
    <property type="match status" value="1"/>
</dbReference>
<organism evidence="10 11">
    <name type="scientific">Chrysochromulina tobinii</name>
    <dbReference type="NCBI Taxonomy" id="1460289"/>
    <lineage>
        <taxon>Eukaryota</taxon>
        <taxon>Haptista</taxon>
        <taxon>Haptophyta</taxon>
        <taxon>Prymnesiophyceae</taxon>
        <taxon>Prymnesiales</taxon>
        <taxon>Chrysochromulinaceae</taxon>
        <taxon>Chrysochromulina</taxon>
    </lineage>
</organism>
<reference evidence="11" key="1">
    <citation type="journal article" date="2015" name="PLoS Genet.">
        <title>Genome Sequence and Transcriptome Analyses of Chrysochromulina tobin: Metabolic Tools for Enhanced Algal Fitness in the Prominent Order Prymnesiales (Haptophyceae).</title>
        <authorList>
            <person name="Hovde B.T."/>
            <person name="Deodato C.R."/>
            <person name="Hunsperger H.M."/>
            <person name="Ryken S.A."/>
            <person name="Yost W."/>
            <person name="Jha R.K."/>
            <person name="Patterson J."/>
            <person name="Monnat R.J. Jr."/>
            <person name="Barlow S.B."/>
            <person name="Starkenburg S.R."/>
            <person name="Cattolico R.A."/>
        </authorList>
    </citation>
    <scope>NUCLEOTIDE SEQUENCE</scope>
    <source>
        <strain evidence="11">CCMP291</strain>
    </source>
</reference>
<feature type="transmembrane region" description="Helical" evidence="7">
    <location>
        <begin position="115"/>
        <end position="136"/>
    </location>
</feature>
<evidence type="ECO:0000256" key="7">
    <source>
        <dbReference type="RuleBase" id="RU079119"/>
    </source>
</evidence>
<evidence type="ECO:0000259" key="9">
    <source>
        <dbReference type="Pfam" id="PF01529"/>
    </source>
</evidence>
<feature type="domain" description="Palmitoyltransferase DHHC" evidence="9">
    <location>
        <begin position="155"/>
        <end position="302"/>
    </location>
</feature>
<feature type="transmembrane region" description="Helical" evidence="7">
    <location>
        <begin position="7"/>
        <end position="28"/>
    </location>
</feature>
<dbReference type="GO" id="GO:0019706">
    <property type="term" value="F:protein-cysteine S-palmitoyltransferase activity"/>
    <property type="evidence" value="ECO:0007669"/>
    <property type="project" value="UniProtKB-EC"/>
</dbReference>
<gene>
    <name evidence="10" type="ORF">Ctob_006217</name>
</gene>
<dbReference type="GO" id="GO:0006612">
    <property type="term" value="P:protein targeting to membrane"/>
    <property type="evidence" value="ECO:0007669"/>
    <property type="project" value="TreeGrafter"/>
</dbReference>
<evidence type="ECO:0000256" key="6">
    <source>
        <dbReference type="ARBA" id="ARBA00023315"/>
    </source>
</evidence>
<evidence type="ECO:0000256" key="8">
    <source>
        <dbReference type="SAM" id="MobiDB-lite"/>
    </source>
</evidence>
<evidence type="ECO:0000313" key="10">
    <source>
        <dbReference type="EMBL" id="KOO23340.1"/>
    </source>
</evidence>
<comment type="domain">
    <text evidence="7">The DHHC domain is required for palmitoyltransferase activity.</text>
</comment>
<dbReference type="EMBL" id="JWZX01003202">
    <property type="protein sequence ID" value="KOO23340.1"/>
    <property type="molecule type" value="Genomic_DNA"/>
</dbReference>
<keyword evidence="4 7" id="KW-1133">Transmembrane helix</keyword>
<dbReference type="InterPro" id="IPR039859">
    <property type="entry name" value="PFA4/ZDH16/20/ERF2-like"/>
</dbReference>
<evidence type="ECO:0000313" key="11">
    <source>
        <dbReference type="Proteomes" id="UP000037460"/>
    </source>
</evidence>
<dbReference type="GO" id="GO:0016020">
    <property type="term" value="C:membrane"/>
    <property type="evidence" value="ECO:0007669"/>
    <property type="project" value="UniProtKB-SubCell"/>
</dbReference>
<dbReference type="GO" id="GO:0005794">
    <property type="term" value="C:Golgi apparatus"/>
    <property type="evidence" value="ECO:0007669"/>
    <property type="project" value="TreeGrafter"/>
</dbReference>
<feature type="transmembrane region" description="Helical" evidence="7">
    <location>
        <begin position="199"/>
        <end position="218"/>
    </location>
</feature>
<comment type="similarity">
    <text evidence="7">Belongs to the DHHC palmitoyltransferase family.</text>
</comment>
<evidence type="ECO:0000256" key="2">
    <source>
        <dbReference type="ARBA" id="ARBA00022679"/>
    </source>
</evidence>
<keyword evidence="3 7" id="KW-0812">Transmembrane</keyword>
<dbReference type="PROSITE" id="PS50216">
    <property type="entry name" value="DHHC"/>
    <property type="match status" value="1"/>
</dbReference>
<dbReference type="Proteomes" id="UP000037460">
    <property type="component" value="Unassembled WGS sequence"/>
</dbReference>
<feature type="compositionally biased region" description="Acidic residues" evidence="8">
    <location>
        <begin position="383"/>
        <end position="398"/>
    </location>
</feature>
<dbReference type="OrthoDB" id="5977743at2759"/>
<dbReference type="PANTHER" id="PTHR22883:SF286">
    <property type="entry name" value="PROTEIN S-ACYLTRANSFERASE 17-RELATED"/>
    <property type="match status" value="1"/>
</dbReference>
<dbReference type="EC" id="2.3.1.225" evidence="7"/>
<feature type="transmembrane region" description="Helical" evidence="7">
    <location>
        <begin position="77"/>
        <end position="94"/>
    </location>
</feature>
<sequence>MLGVPNAVVAVGVAVGVGFLLYVLMFGASSTGVIGKLHDWMCGCYCLRPITRRLCGPKCQRALQRAEDVCCYRPNPLLQLFYVALMAGGFYLFYNKSLPLVPNPRLHIIHRYNSYLVMSGGLFIFVLASFCDPGVITAANLHRFSRVPYDKVLYEPRFCRTCQVPRPARSKHCVICNKCVARFDHHCPWLNSCVGERNYRWFMLFLLYHSILCFYSSYIHARIIEHLALDVHRLDQAHYYDETGTPQAVTVLQGVQYLFVHHNMTMAIGIFCLVIGFALWGFWAYHMYLIWCGTTTNETFKWGDLKDELRHRMQRKQIERGEKVTKKVEVPANIYNQGLLTNLAEVLVPLSSRRANGFAPARSIGGAMLCFPCRAPPPGDTPGEVEPDAEPDETDSDDGAGLPGAKHAHAD</sequence>
<feature type="region of interest" description="Disordered" evidence="8">
    <location>
        <begin position="375"/>
        <end position="411"/>
    </location>
</feature>
<proteinExistence type="inferred from homology"/>
<keyword evidence="6 7" id="KW-0012">Acyltransferase</keyword>